<keyword evidence="3" id="KW-0732">Signal</keyword>
<comment type="subcellular location">
    <subcellularLocation>
        <location evidence="1">Secreted</location>
    </subcellularLocation>
</comment>
<protein>
    <submittedName>
        <fullName evidence="6">DNRLRE domain-containing protein</fullName>
    </submittedName>
</protein>
<feature type="domain" description="Carbohydrate-binding module family 96" evidence="5">
    <location>
        <begin position="3"/>
        <end position="157"/>
    </location>
</feature>
<sequence length="284" mass="31927">MASVTLEALQDASIYDLEPDRNMGHDTELYCGKNRGGIYRTLLNFDISSIPKAAIIEKAILKLYILRNNVPSVVKQTKVYKLLAGFDEYTVTYSNQPAFHPNPQASVNIISQRDAYLEWNLTSLVTDWYTENTTNYGVMLRGLETENSLTVFPSRTYSLEYKHPILEVSYVIDGIIIEYEPEDIISTGEWAYSIPIPLDNRTANFGIENNGPKNVCVITQLSADKNIWIDSHTSSVSLCTLNPGDNMVLTTNANMAYVRLKCKALECTNPGDYAQIRIYPTIKG</sequence>
<accession>A0ABT4CWG0</accession>
<dbReference type="InterPro" id="IPR045965">
    <property type="entry name" value="DUF6385"/>
</dbReference>
<feature type="domain" description="DUF6385" evidence="4">
    <location>
        <begin position="202"/>
        <end position="279"/>
    </location>
</feature>
<evidence type="ECO:0000259" key="4">
    <source>
        <dbReference type="Pfam" id="PF19912"/>
    </source>
</evidence>
<dbReference type="NCBIfam" id="NF033679">
    <property type="entry name" value="DNRLRE_dom"/>
    <property type="match status" value="1"/>
</dbReference>
<dbReference type="EMBL" id="JAPQER010000001">
    <property type="protein sequence ID" value="MCY6483162.1"/>
    <property type="molecule type" value="Genomic_DNA"/>
</dbReference>
<evidence type="ECO:0000259" key="5">
    <source>
        <dbReference type="Pfam" id="PF24517"/>
    </source>
</evidence>
<comment type="caution">
    <text evidence="6">The sequence shown here is derived from an EMBL/GenBank/DDBJ whole genome shotgun (WGS) entry which is preliminary data.</text>
</comment>
<evidence type="ECO:0000256" key="2">
    <source>
        <dbReference type="ARBA" id="ARBA00022525"/>
    </source>
</evidence>
<keyword evidence="2" id="KW-0964">Secreted</keyword>
<dbReference type="RefSeq" id="WP_268039419.1">
    <property type="nucleotide sequence ID" value="NZ_JAPQER010000001.1"/>
</dbReference>
<reference evidence="6" key="1">
    <citation type="submission" date="2022-12" db="EMBL/GenBank/DDBJ databases">
        <authorList>
            <person name="Wang J."/>
        </authorList>
    </citation>
    <scope>NUCLEOTIDE SEQUENCE</scope>
    <source>
        <strain evidence="6">HY-45-18</strain>
    </source>
</reference>
<dbReference type="Pfam" id="PF19912">
    <property type="entry name" value="DUF6385"/>
    <property type="match status" value="1"/>
</dbReference>
<dbReference type="Proteomes" id="UP001078443">
    <property type="component" value="Unassembled WGS sequence"/>
</dbReference>
<organism evidence="6 7">
    <name type="scientific">Clostridium aestuarii</name>
    <dbReference type="NCBI Taxonomy" id="338193"/>
    <lineage>
        <taxon>Bacteria</taxon>
        <taxon>Bacillati</taxon>
        <taxon>Bacillota</taxon>
        <taxon>Clostridia</taxon>
        <taxon>Eubacteriales</taxon>
        <taxon>Clostridiaceae</taxon>
        <taxon>Clostridium</taxon>
    </lineage>
</organism>
<evidence type="ECO:0000313" key="7">
    <source>
        <dbReference type="Proteomes" id="UP001078443"/>
    </source>
</evidence>
<evidence type="ECO:0000313" key="6">
    <source>
        <dbReference type="EMBL" id="MCY6483162.1"/>
    </source>
</evidence>
<evidence type="ECO:0000256" key="1">
    <source>
        <dbReference type="ARBA" id="ARBA00004613"/>
    </source>
</evidence>
<gene>
    <name evidence="6" type="ORF">OW763_02180</name>
</gene>
<keyword evidence="7" id="KW-1185">Reference proteome</keyword>
<proteinExistence type="predicted"/>
<dbReference type="InterPro" id="IPR055372">
    <property type="entry name" value="CBM96"/>
</dbReference>
<name>A0ABT4CWG0_9CLOT</name>
<dbReference type="Gene3D" id="2.60.120.970">
    <property type="match status" value="1"/>
</dbReference>
<evidence type="ECO:0000256" key="3">
    <source>
        <dbReference type="ARBA" id="ARBA00022729"/>
    </source>
</evidence>
<dbReference type="Pfam" id="PF24517">
    <property type="entry name" value="CBM96"/>
    <property type="match status" value="1"/>
</dbReference>